<protein>
    <submittedName>
        <fullName evidence="2">Uncharacterized protein</fullName>
    </submittedName>
</protein>
<proteinExistence type="predicted"/>
<organism evidence="2">
    <name type="scientific">Microvirga ossetica</name>
    <dbReference type="NCBI Taxonomy" id="1882682"/>
    <lineage>
        <taxon>Bacteria</taxon>
        <taxon>Pseudomonadati</taxon>
        <taxon>Pseudomonadota</taxon>
        <taxon>Alphaproteobacteria</taxon>
        <taxon>Hyphomicrobiales</taxon>
        <taxon>Methylobacteriaceae</taxon>
        <taxon>Microvirga</taxon>
    </lineage>
</organism>
<dbReference type="EMBL" id="CP016617">
    <property type="protein sequence ID" value="ANY82140.1"/>
    <property type="molecule type" value="Genomic_DNA"/>
</dbReference>
<gene>
    <name evidence="2" type="ORF">BB934_27670</name>
</gene>
<reference evidence="2" key="1">
    <citation type="submission" date="2016-07" db="EMBL/GenBank/DDBJ databases">
        <title>Microvirga ossetica sp. nov. a new species of rhizobia isolated from root nodules of the legume species Vicia alpestris Steven originated from North Ossetia region in the Caucasus.</title>
        <authorList>
            <person name="Safronova V.I."/>
            <person name="Kuznetsova I.G."/>
            <person name="Sazanova A.L."/>
            <person name="Belimov A."/>
            <person name="Andronov E."/>
            <person name="Osledkin Y.S."/>
            <person name="Onishchuk O.P."/>
            <person name="Kurchak O.N."/>
            <person name="Shaposhnikov A.I."/>
            <person name="Willems A."/>
            <person name="Tikhonovich I.A."/>
        </authorList>
    </citation>
    <scope>NUCLEOTIDE SEQUENCE [LARGE SCALE GENOMIC DNA]</scope>
    <source>
        <strain evidence="2">V5/3M</strain>
        <plasmid evidence="2">unnamed1</plasmid>
    </source>
</reference>
<evidence type="ECO:0000256" key="1">
    <source>
        <dbReference type="SAM" id="MobiDB-lite"/>
    </source>
</evidence>
<accession>A0A1B2EQB3</accession>
<dbReference type="KEGG" id="moc:BB934_27670"/>
<name>A0A1B2EQB3_9HYPH</name>
<dbReference type="AlphaFoldDB" id="A0A1B2EQB3"/>
<keyword evidence="2" id="KW-0614">Plasmid</keyword>
<geneLocation type="plasmid" evidence="2">
    <name>unnamed1</name>
</geneLocation>
<evidence type="ECO:0000313" key="2">
    <source>
        <dbReference type="EMBL" id="ANY82140.1"/>
    </source>
</evidence>
<feature type="region of interest" description="Disordered" evidence="1">
    <location>
        <begin position="52"/>
        <end position="99"/>
    </location>
</feature>
<sequence length="99" mass="11318">MEHDRDVNAADNIKRLGIVALRAGGHYAPVYGGLRQTIYRIAAAIEQKAWQREPSESSLFTTRSRHREEKETAPKGPILRPPRATKRDLRRSFLQPLMP</sequence>